<protein>
    <submittedName>
        <fullName evidence="1">Uncharacterized protein</fullName>
    </submittedName>
</protein>
<dbReference type="EMBL" id="OBKZ01000008">
    <property type="protein sequence ID" value="SOB50090.1"/>
    <property type="molecule type" value="Genomic_DNA"/>
</dbReference>
<evidence type="ECO:0000313" key="1">
    <source>
        <dbReference type="EMBL" id="SOB50090.1"/>
    </source>
</evidence>
<gene>
    <name evidence="1" type="ORF">PLUA15_160185</name>
</gene>
<dbReference type="Proteomes" id="UP000219564">
    <property type="component" value="Unassembled WGS sequence"/>
</dbReference>
<sequence length="29" mass="3027">MIAIVSGVAVPEGLIELTHDLLSDVMTAM</sequence>
<comment type="caution">
    <text evidence="1">The sequence shown here is derived from an EMBL/GenBank/DDBJ whole genome shotgun (WGS) entry which is preliminary data.</text>
</comment>
<accession>A0AAX2H448</accession>
<name>A0AAX2H448_9PSED</name>
<proteinExistence type="predicted"/>
<evidence type="ECO:0000313" key="2">
    <source>
        <dbReference type="Proteomes" id="UP000219564"/>
    </source>
</evidence>
<reference evidence="1 2" key="1">
    <citation type="submission" date="2017-08" db="EMBL/GenBank/DDBJ databases">
        <authorList>
            <person name="Chaillou S."/>
        </authorList>
    </citation>
    <scope>NUCLEOTIDE SEQUENCE [LARGE SCALE GENOMIC DNA]</scope>
    <source>
        <strain evidence="1 2">MFPA15A1205</strain>
    </source>
</reference>
<dbReference type="AlphaFoldDB" id="A0AAX2H448"/>
<organism evidence="1 2">
    <name type="scientific">Pseudomonas lundensis</name>
    <dbReference type="NCBI Taxonomy" id="86185"/>
    <lineage>
        <taxon>Bacteria</taxon>
        <taxon>Pseudomonadati</taxon>
        <taxon>Pseudomonadota</taxon>
        <taxon>Gammaproteobacteria</taxon>
        <taxon>Pseudomonadales</taxon>
        <taxon>Pseudomonadaceae</taxon>
        <taxon>Pseudomonas</taxon>
    </lineage>
</organism>